<feature type="transmembrane region" description="Helical" evidence="2">
    <location>
        <begin position="9"/>
        <end position="32"/>
    </location>
</feature>
<evidence type="ECO:0000313" key="3">
    <source>
        <dbReference type="EMBL" id="KAK3677659.1"/>
    </source>
</evidence>
<gene>
    <name evidence="3" type="ORF">LTR78_002509</name>
</gene>
<evidence type="ECO:0000256" key="1">
    <source>
        <dbReference type="SAM" id="MobiDB-lite"/>
    </source>
</evidence>
<reference evidence="3" key="1">
    <citation type="submission" date="2023-07" db="EMBL/GenBank/DDBJ databases">
        <title>Black Yeasts Isolated from many extreme environments.</title>
        <authorList>
            <person name="Coleine C."/>
            <person name="Stajich J.E."/>
            <person name="Selbmann L."/>
        </authorList>
    </citation>
    <scope>NUCLEOTIDE SEQUENCE</scope>
    <source>
        <strain evidence="3">CCFEE 5485</strain>
    </source>
</reference>
<keyword evidence="2" id="KW-1133">Transmembrane helix</keyword>
<proteinExistence type="predicted"/>
<evidence type="ECO:0000313" key="4">
    <source>
        <dbReference type="Proteomes" id="UP001274830"/>
    </source>
</evidence>
<sequence>MSNLARRRILVQLLPVCFLFLILCIVLSPLLYHGLSPKSVRQYKQALNVLPRAADMPLPLTQLDTNTNSTLHARVPTPDTYDDAVRKGEFKAMILSTGTISSNNQLESQFTKFSDLETHGWRHVTVSSQPYEARTQPIRKLIRDLMMHWREGIGMSIQPPPPKKPGQGRITGGHVSSYNIYNGILIAYNSLSPWQTRHPTKEDTNPAGYPDLHYWSDVSYLVWMQQCEAYLKAESKAAAACQRGPSIVVQSGIDNPLVTDFLFEISRRWGNQPPNQAVIPAYEFRYILKLQDAVYREMYFAALGTVLGSGVTRLFVNHVHDWGEKQISEIWIYSHQDRAERLDRRAARPTVVFGIDPVEKQGLSPTSSHGDAEQEIEESDGAFPAHRPSAAAQDPWK</sequence>
<dbReference type="AlphaFoldDB" id="A0AAE0WTC5"/>
<keyword evidence="2" id="KW-0472">Membrane</keyword>
<dbReference type="Proteomes" id="UP001274830">
    <property type="component" value="Unassembled WGS sequence"/>
</dbReference>
<evidence type="ECO:0000256" key="2">
    <source>
        <dbReference type="SAM" id="Phobius"/>
    </source>
</evidence>
<protein>
    <submittedName>
        <fullName evidence="3">Uncharacterized protein</fullName>
    </submittedName>
</protein>
<name>A0AAE0WTC5_9PEZI</name>
<dbReference type="EMBL" id="JAUTXT010000006">
    <property type="protein sequence ID" value="KAK3677659.1"/>
    <property type="molecule type" value="Genomic_DNA"/>
</dbReference>
<feature type="region of interest" description="Disordered" evidence="1">
    <location>
        <begin position="358"/>
        <end position="397"/>
    </location>
</feature>
<keyword evidence="2" id="KW-0812">Transmembrane</keyword>
<accession>A0AAE0WTC5</accession>
<comment type="caution">
    <text evidence="3">The sequence shown here is derived from an EMBL/GenBank/DDBJ whole genome shotgun (WGS) entry which is preliminary data.</text>
</comment>
<organism evidence="3 4">
    <name type="scientific">Recurvomyces mirabilis</name>
    <dbReference type="NCBI Taxonomy" id="574656"/>
    <lineage>
        <taxon>Eukaryota</taxon>
        <taxon>Fungi</taxon>
        <taxon>Dikarya</taxon>
        <taxon>Ascomycota</taxon>
        <taxon>Pezizomycotina</taxon>
        <taxon>Dothideomycetes</taxon>
        <taxon>Dothideomycetidae</taxon>
        <taxon>Mycosphaerellales</taxon>
        <taxon>Teratosphaeriaceae</taxon>
        <taxon>Recurvomyces</taxon>
    </lineage>
</organism>
<keyword evidence="4" id="KW-1185">Reference proteome</keyword>